<dbReference type="Pfam" id="PF01522">
    <property type="entry name" value="Polysacc_deac_1"/>
    <property type="match status" value="1"/>
</dbReference>
<accession>A0A7X5R2N3</accession>
<dbReference type="PANTHER" id="PTHR10587">
    <property type="entry name" value="GLYCOSYL TRANSFERASE-RELATED"/>
    <property type="match status" value="1"/>
</dbReference>
<feature type="region of interest" description="Disordered" evidence="1">
    <location>
        <begin position="24"/>
        <end position="45"/>
    </location>
</feature>
<dbReference type="RefSeq" id="WP_167150854.1">
    <property type="nucleotide sequence ID" value="NZ_JAAMOX010000002.1"/>
</dbReference>
<dbReference type="GO" id="GO:0016810">
    <property type="term" value="F:hydrolase activity, acting on carbon-nitrogen (but not peptide) bonds"/>
    <property type="evidence" value="ECO:0007669"/>
    <property type="project" value="InterPro"/>
</dbReference>
<sequence length="278" mass="29573">MDRRGFLQVGLALAVGTLAGCAAPSTPRESLPTSSVPPQLELPSSLPTPASIAQTTELPVGADPAGLTKVPLPAGPITALPGDGNFLAWTIDDGADPAVIEGYARFAAESGARLTFFVNGMYGGWAQHADLLRPLVASGQVQIGNHTWSHVDLRSLSDQGVIDELQRNEQFIVETFGVSAKPFYRPPFGFRDARTDAAAASIGYTSPVMWYGSLSDSGLITTDQVVAFATQWFLPQHVIIGHANFMPVIEVLPQLKQLVLDRGLATVTLNDYFVTAQG</sequence>
<gene>
    <name evidence="4" type="ORF">FHX76_002377</name>
</gene>
<proteinExistence type="predicted"/>
<organism evidence="4 5">
    <name type="scientific">Lysinibacter cavernae</name>
    <dbReference type="NCBI Taxonomy" id="1640652"/>
    <lineage>
        <taxon>Bacteria</taxon>
        <taxon>Bacillati</taxon>
        <taxon>Actinomycetota</taxon>
        <taxon>Actinomycetes</taxon>
        <taxon>Micrococcales</taxon>
        <taxon>Microbacteriaceae</taxon>
        <taxon>Lysinibacter</taxon>
    </lineage>
</organism>
<dbReference type="Proteomes" id="UP000541033">
    <property type="component" value="Unassembled WGS sequence"/>
</dbReference>
<feature type="signal peptide" evidence="2">
    <location>
        <begin position="1"/>
        <end position="22"/>
    </location>
</feature>
<dbReference type="InterPro" id="IPR011330">
    <property type="entry name" value="Glyco_hydro/deAcase_b/a-brl"/>
</dbReference>
<feature type="compositionally biased region" description="Polar residues" evidence="1">
    <location>
        <begin position="27"/>
        <end position="37"/>
    </location>
</feature>
<evidence type="ECO:0000259" key="3">
    <source>
        <dbReference type="PROSITE" id="PS51677"/>
    </source>
</evidence>
<name>A0A7X5R2N3_9MICO</name>
<dbReference type="InterPro" id="IPR050248">
    <property type="entry name" value="Polysacc_deacetylase_ArnD"/>
</dbReference>
<dbReference type="CDD" id="cd10917">
    <property type="entry name" value="CE4_NodB_like_6s_7s"/>
    <property type="match status" value="1"/>
</dbReference>
<feature type="chain" id="PRO_5031324447" evidence="2">
    <location>
        <begin position="23"/>
        <end position="278"/>
    </location>
</feature>
<keyword evidence="2" id="KW-0732">Signal</keyword>
<dbReference type="PROSITE" id="PS51677">
    <property type="entry name" value="NODB"/>
    <property type="match status" value="1"/>
</dbReference>
<feature type="domain" description="NodB homology" evidence="3">
    <location>
        <begin position="85"/>
        <end position="278"/>
    </location>
</feature>
<evidence type="ECO:0000313" key="4">
    <source>
        <dbReference type="EMBL" id="NIH54481.1"/>
    </source>
</evidence>
<dbReference type="InterPro" id="IPR002509">
    <property type="entry name" value="NODB_dom"/>
</dbReference>
<keyword evidence="5" id="KW-1185">Reference proteome</keyword>
<evidence type="ECO:0000256" key="2">
    <source>
        <dbReference type="SAM" id="SignalP"/>
    </source>
</evidence>
<dbReference type="EMBL" id="JAAMOX010000002">
    <property type="protein sequence ID" value="NIH54481.1"/>
    <property type="molecule type" value="Genomic_DNA"/>
</dbReference>
<evidence type="ECO:0000313" key="5">
    <source>
        <dbReference type="Proteomes" id="UP000541033"/>
    </source>
</evidence>
<reference evidence="4 5" key="1">
    <citation type="submission" date="2020-02" db="EMBL/GenBank/DDBJ databases">
        <title>Sequencing the genomes of 1000 actinobacteria strains.</title>
        <authorList>
            <person name="Klenk H.-P."/>
        </authorList>
    </citation>
    <scope>NUCLEOTIDE SEQUENCE [LARGE SCALE GENOMIC DNA]</scope>
    <source>
        <strain evidence="4 5">DSM 27960</strain>
    </source>
</reference>
<dbReference type="AlphaFoldDB" id="A0A7X5R2N3"/>
<protein>
    <submittedName>
        <fullName evidence="4">Peptidoglycan/xylan/chitin deacetylase (PgdA/CDA1 family)</fullName>
    </submittedName>
</protein>
<dbReference type="SUPFAM" id="SSF88713">
    <property type="entry name" value="Glycoside hydrolase/deacetylase"/>
    <property type="match status" value="1"/>
</dbReference>
<dbReference type="PROSITE" id="PS51257">
    <property type="entry name" value="PROKAR_LIPOPROTEIN"/>
    <property type="match status" value="1"/>
</dbReference>
<dbReference type="GO" id="GO:0005975">
    <property type="term" value="P:carbohydrate metabolic process"/>
    <property type="evidence" value="ECO:0007669"/>
    <property type="project" value="InterPro"/>
</dbReference>
<dbReference type="Gene3D" id="3.20.20.370">
    <property type="entry name" value="Glycoside hydrolase/deacetylase"/>
    <property type="match status" value="1"/>
</dbReference>
<evidence type="ECO:0000256" key="1">
    <source>
        <dbReference type="SAM" id="MobiDB-lite"/>
    </source>
</evidence>
<comment type="caution">
    <text evidence="4">The sequence shown here is derived from an EMBL/GenBank/DDBJ whole genome shotgun (WGS) entry which is preliminary data.</text>
</comment>